<dbReference type="SUPFAM" id="SSF46689">
    <property type="entry name" value="Homeodomain-like"/>
    <property type="match status" value="2"/>
</dbReference>
<dbReference type="EMBL" id="BSRX01000041">
    <property type="protein sequence ID" value="GLW57679.1"/>
    <property type="molecule type" value="Genomic_DNA"/>
</dbReference>
<dbReference type="AlphaFoldDB" id="A0A9W6PMP2"/>
<evidence type="ECO:0000313" key="6">
    <source>
        <dbReference type="Proteomes" id="UP001165143"/>
    </source>
</evidence>
<sequence length="334" mass="35190">MSEPRTVVIAAFPGVELLEVTGPAEVFSVASRLAGPAAPGYRVEVVAPVAGPLVTAAGVRLVAERALAEVGPGVDTLLVAGAMAPDGGVLRAVVPPELVGWVAGAAPHVRRLGGVCAGVHVLAAAGLLAGRPATTHWLTAGQLAAEHPEVAVDADPIFIRSGRIWTCAGVTAALDLALALVAEDLGPQVALETARAMVMYVKRPGGQRQFSVPLSVQDGADDRIGELCRWLVENLHRPVPLEEMAGRVHLSVRHFGRVFRADTGRTPAGYLEELRVEAARRLLEDGSRTLPEVAAVCGLGTVETLHRAFRRRTGTTPAEYRRRFRPHPAPPAET</sequence>
<dbReference type="InterPro" id="IPR009057">
    <property type="entry name" value="Homeodomain-like_sf"/>
</dbReference>
<proteinExistence type="predicted"/>
<dbReference type="InterPro" id="IPR002818">
    <property type="entry name" value="DJ-1/PfpI"/>
</dbReference>
<dbReference type="PROSITE" id="PS01124">
    <property type="entry name" value="HTH_ARAC_FAMILY_2"/>
    <property type="match status" value="1"/>
</dbReference>
<reference evidence="5" key="1">
    <citation type="submission" date="2023-02" db="EMBL/GenBank/DDBJ databases">
        <title>Kitasatospora phosalacinea NBRC 14362.</title>
        <authorList>
            <person name="Ichikawa N."/>
            <person name="Sato H."/>
            <person name="Tonouchi N."/>
        </authorList>
    </citation>
    <scope>NUCLEOTIDE SEQUENCE</scope>
    <source>
        <strain evidence="5">NBRC 14362</strain>
    </source>
</reference>
<dbReference type="PROSITE" id="PS00041">
    <property type="entry name" value="HTH_ARAC_FAMILY_1"/>
    <property type="match status" value="1"/>
</dbReference>
<accession>A0A9W6PMP2</accession>
<dbReference type="PANTHER" id="PTHR43130:SF3">
    <property type="entry name" value="HTH-TYPE TRANSCRIPTIONAL REGULATOR RV1931C"/>
    <property type="match status" value="1"/>
</dbReference>
<keyword evidence="3" id="KW-0804">Transcription</keyword>
<name>A0A9W6PMP2_9ACTN</name>
<keyword evidence="1" id="KW-0805">Transcription regulation</keyword>
<feature type="domain" description="HTH araC/xylS-type" evidence="4">
    <location>
        <begin position="225"/>
        <end position="323"/>
    </location>
</feature>
<dbReference type="PANTHER" id="PTHR43130">
    <property type="entry name" value="ARAC-FAMILY TRANSCRIPTIONAL REGULATOR"/>
    <property type="match status" value="1"/>
</dbReference>
<dbReference type="Pfam" id="PF12833">
    <property type="entry name" value="HTH_18"/>
    <property type="match status" value="1"/>
</dbReference>
<dbReference type="InterPro" id="IPR018060">
    <property type="entry name" value="HTH_AraC"/>
</dbReference>
<dbReference type="SUPFAM" id="SSF52317">
    <property type="entry name" value="Class I glutamine amidotransferase-like"/>
    <property type="match status" value="1"/>
</dbReference>
<dbReference type="Gene3D" id="3.40.50.880">
    <property type="match status" value="1"/>
</dbReference>
<dbReference type="Pfam" id="PF01965">
    <property type="entry name" value="DJ-1_PfpI"/>
    <property type="match status" value="1"/>
</dbReference>
<dbReference type="InterPro" id="IPR029062">
    <property type="entry name" value="Class_I_gatase-like"/>
</dbReference>
<evidence type="ECO:0000256" key="2">
    <source>
        <dbReference type="ARBA" id="ARBA00023125"/>
    </source>
</evidence>
<gene>
    <name evidence="5" type="ORF">Kpho01_56900</name>
</gene>
<evidence type="ECO:0000259" key="4">
    <source>
        <dbReference type="PROSITE" id="PS01124"/>
    </source>
</evidence>
<dbReference type="GO" id="GO:0003700">
    <property type="term" value="F:DNA-binding transcription factor activity"/>
    <property type="evidence" value="ECO:0007669"/>
    <property type="project" value="InterPro"/>
</dbReference>
<evidence type="ECO:0000256" key="1">
    <source>
        <dbReference type="ARBA" id="ARBA00023015"/>
    </source>
</evidence>
<evidence type="ECO:0000256" key="3">
    <source>
        <dbReference type="ARBA" id="ARBA00023163"/>
    </source>
</evidence>
<dbReference type="OrthoDB" id="3992151at2"/>
<comment type="caution">
    <text evidence="5">The sequence shown here is derived from an EMBL/GenBank/DDBJ whole genome shotgun (WGS) entry which is preliminary data.</text>
</comment>
<dbReference type="Proteomes" id="UP001165143">
    <property type="component" value="Unassembled WGS sequence"/>
</dbReference>
<dbReference type="SMART" id="SM00342">
    <property type="entry name" value="HTH_ARAC"/>
    <property type="match status" value="1"/>
</dbReference>
<evidence type="ECO:0000313" key="5">
    <source>
        <dbReference type="EMBL" id="GLW57679.1"/>
    </source>
</evidence>
<dbReference type="Gene3D" id="1.10.10.60">
    <property type="entry name" value="Homeodomain-like"/>
    <property type="match status" value="2"/>
</dbReference>
<dbReference type="InterPro" id="IPR052158">
    <property type="entry name" value="INH-QAR"/>
</dbReference>
<organism evidence="5 6">
    <name type="scientific">Kitasatospora phosalacinea</name>
    <dbReference type="NCBI Taxonomy" id="2065"/>
    <lineage>
        <taxon>Bacteria</taxon>
        <taxon>Bacillati</taxon>
        <taxon>Actinomycetota</taxon>
        <taxon>Actinomycetes</taxon>
        <taxon>Kitasatosporales</taxon>
        <taxon>Streptomycetaceae</taxon>
        <taxon>Kitasatospora</taxon>
    </lineage>
</organism>
<dbReference type="CDD" id="cd03137">
    <property type="entry name" value="GATase1_AraC_1"/>
    <property type="match status" value="1"/>
</dbReference>
<dbReference type="InterPro" id="IPR018062">
    <property type="entry name" value="HTH_AraC-typ_CS"/>
</dbReference>
<dbReference type="GO" id="GO:0043565">
    <property type="term" value="F:sequence-specific DNA binding"/>
    <property type="evidence" value="ECO:0007669"/>
    <property type="project" value="InterPro"/>
</dbReference>
<dbReference type="RefSeq" id="WP_033253155.1">
    <property type="nucleotide sequence ID" value="NZ_BSRX01000041.1"/>
</dbReference>
<keyword evidence="2" id="KW-0238">DNA-binding</keyword>
<protein>
    <submittedName>
        <fullName evidence="5">AraC family transcriptional regulator</fullName>
    </submittedName>
</protein>